<name>A0A1V5MHV8_UNCT6</name>
<proteinExistence type="predicted"/>
<sequence>MAASVRITILVDNQAGEGLAAEHGFALWIETGGKNILFDTGEGPALLHNAPQLGVDLATADCLVLSHGHHDHTGGVAALLEKTGPLDVYFHPGLTDERYAIRSGKAISIKMPPASAAALANLPEARKHPVPAPAEIFEGVGLTGPIPRRTAYGRTGPLDQDLRRTGGLPGLRPRRPGQYPQSCPPAER</sequence>
<protein>
    <submittedName>
        <fullName evidence="3">ComEC family competence protein</fullName>
    </submittedName>
</protein>
<dbReference type="InterPro" id="IPR001279">
    <property type="entry name" value="Metallo-B-lactamas"/>
</dbReference>
<dbReference type="Proteomes" id="UP000485484">
    <property type="component" value="Unassembled WGS sequence"/>
</dbReference>
<dbReference type="SUPFAM" id="SSF56281">
    <property type="entry name" value="Metallo-hydrolase/oxidoreductase"/>
    <property type="match status" value="1"/>
</dbReference>
<dbReference type="EMBL" id="MWAK01000104">
    <property type="protein sequence ID" value="OPZ92381.1"/>
    <property type="molecule type" value="Genomic_DNA"/>
</dbReference>
<reference evidence="3" key="1">
    <citation type="submission" date="2017-02" db="EMBL/GenBank/DDBJ databases">
        <title>Delving into the versatile metabolic prowess of the omnipresent phylum Bacteroidetes.</title>
        <authorList>
            <person name="Nobu M.K."/>
            <person name="Mei R."/>
            <person name="Narihiro T."/>
            <person name="Kuroda K."/>
            <person name="Liu W.-T."/>
        </authorList>
    </citation>
    <scope>NUCLEOTIDE SEQUENCE</scope>
    <source>
        <strain evidence="3">ADurb.Bin417</strain>
    </source>
</reference>
<dbReference type="InterPro" id="IPR041712">
    <property type="entry name" value="DHPS-like_MBL-fold"/>
</dbReference>
<feature type="domain" description="Metallo-beta-lactamase" evidence="2">
    <location>
        <begin position="24"/>
        <end position="143"/>
    </location>
</feature>
<evidence type="ECO:0000256" key="1">
    <source>
        <dbReference type="SAM" id="MobiDB-lite"/>
    </source>
</evidence>
<gene>
    <name evidence="3" type="ORF">BWY73_00833</name>
</gene>
<evidence type="ECO:0000259" key="2">
    <source>
        <dbReference type="Pfam" id="PF00753"/>
    </source>
</evidence>
<dbReference type="InterPro" id="IPR036866">
    <property type="entry name" value="RibonucZ/Hydroxyglut_hydro"/>
</dbReference>
<dbReference type="InterPro" id="IPR052926">
    <property type="entry name" value="Metallo-beta-lactamase_dom"/>
</dbReference>
<dbReference type="PANTHER" id="PTHR13754:SF13">
    <property type="entry name" value="METALLO-BETA-LACTAMASE SUPERFAMILY PROTEIN (AFU_ORTHOLOGUE AFUA_3G07630)"/>
    <property type="match status" value="1"/>
</dbReference>
<dbReference type="AlphaFoldDB" id="A0A1V5MHV8"/>
<evidence type="ECO:0000313" key="3">
    <source>
        <dbReference type="EMBL" id="OPZ92381.1"/>
    </source>
</evidence>
<dbReference type="Gene3D" id="3.60.15.10">
    <property type="entry name" value="Ribonuclease Z/Hydroxyacylglutathione hydrolase-like"/>
    <property type="match status" value="1"/>
</dbReference>
<dbReference type="CDD" id="cd07713">
    <property type="entry name" value="DHPS-like_MBL-fold"/>
    <property type="match status" value="1"/>
</dbReference>
<organism evidence="3">
    <name type="scientific">candidate division TA06 bacterium ADurb.Bin417</name>
    <dbReference type="NCBI Taxonomy" id="1852828"/>
    <lineage>
        <taxon>Bacteria</taxon>
        <taxon>Bacteria division TA06</taxon>
    </lineage>
</organism>
<dbReference type="Pfam" id="PF00753">
    <property type="entry name" value="Lactamase_B"/>
    <property type="match status" value="1"/>
</dbReference>
<accession>A0A1V5MHV8</accession>
<dbReference type="GO" id="GO:0016740">
    <property type="term" value="F:transferase activity"/>
    <property type="evidence" value="ECO:0007669"/>
    <property type="project" value="TreeGrafter"/>
</dbReference>
<comment type="caution">
    <text evidence="3">The sequence shown here is derived from an EMBL/GenBank/DDBJ whole genome shotgun (WGS) entry which is preliminary data.</text>
</comment>
<feature type="region of interest" description="Disordered" evidence="1">
    <location>
        <begin position="147"/>
        <end position="188"/>
    </location>
</feature>
<dbReference type="PANTHER" id="PTHR13754">
    <property type="entry name" value="METALLO-BETA-LACTAMASE SUPERFAMILY PROTEIN"/>
    <property type="match status" value="1"/>
</dbReference>